<evidence type="ECO:0000256" key="5">
    <source>
        <dbReference type="ARBA" id="ARBA00022989"/>
    </source>
</evidence>
<feature type="transmembrane region" description="Helical" evidence="7">
    <location>
        <begin position="48"/>
        <end position="68"/>
    </location>
</feature>
<evidence type="ECO:0000256" key="7">
    <source>
        <dbReference type="SAM" id="Phobius"/>
    </source>
</evidence>
<feature type="transmembrane region" description="Helical" evidence="7">
    <location>
        <begin position="330"/>
        <end position="348"/>
    </location>
</feature>
<protein>
    <submittedName>
        <fullName evidence="9">MFS transporter</fullName>
    </submittedName>
</protein>
<keyword evidence="6 7" id="KW-0472">Membrane</keyword>
<dbReference type="PANTHER" id="PTHR42718:SF46">
    <property type="entry name" value="BLR6921 PROTEIN"/>
    <property type="match status" value="1"/>
</dbReference>
<dbReference type="PRINTS" id="PR01036">
    <property type="entry name" value="TCRTETB"/>
</dbReference>
<feature type="transmembrane region" description="Helical" evidence="7">
    <location>
        <begin position="224"/>
        <end position="243"/>
    </location>
</feature>
<keyword evidence="3" id="KW-1003">Cell membrane</keyword>
<comment type="subcellular location">
    <subcellularLocation>
        <location evidence="1">Cell membrane</location>
        <topology evidence="1">Multi-pass membrane protein</topology>
    </subcellularLocation>
</comment>
<sequence>MEKTAEPSRLLPLLLAAAVFMQMLDSTVLNTALPLIAADLHQSPLNMQSAVVSYALTLAMLMPASAYLSERFGTRQVFSVAMLVFVAGSLLCALAPSLPMLVLARVIQGAGGAMLAPAPRQILMQAYDKNRLLGMMNFVVMPALLGPVVGPLLGAYLAEYAGWHWIFLINVPFGLAAAWLARTVMPDFRGEGTIPAFDLAGFLLFGGAAAGLSVAVEIMHFPRYGAFAALLAVLSLLAAAAYWRHAARAAQPLYSPQLLRVRTYRIGLSGNFASRLGVSALPFLLPLLLQVAFAYSATAAGWALAPIALASIAAKPAIRPLMLRFGYRRVLVANTLLLGVLIMLLALPDAHTPLWLLLPLLLALGLSNSIQFTAMNTLTLADLAPVQAGSGASLMTVNQQLAIGFGTAIGASLLQYFSTLAPLDGDVHAAFRCTFAAVGVLTLLSAAVFARLRPADGSNLVA</sequence>
<dbReference type="Gene3D" id="1.20.1250.20">
    <property type="entry name" value="MFS general substrate transporter like domains"/>
    <property type="match status" value="1"/>
</dbReference>
<name>A0ABS9NQ03_9NEIS</name>
<evidence type="ECO:0000256" key="2">
    <source>
        <dbReference type="ARBA" id="ARBA00022448"/>
    </source>
</evidence>
<evidence type="ECO:0000256" key="6">
    <source>
        <dbReference type="ARBA" id="ARBA00023136"/>
    </source>
</evidence>
<organism evidence="9 10">
    <name type="scientific">Kingella pumchi</name>
    <dbReference type="NCBI Taxonomy" id="2779506"/>
    <lineage>
        <taxon>Bacteria</taxon>
        <taxon>Pseudomonadati</taxon>
        <taxon>Pseudomonadota</taxon>
        <taxon>Betaproteobacteria</taxon>
        <taxon>Neisseriales</taxon>
        <taxon>Neisseriaceae</taxon>
        <taxon>Kingella</taxon>
    </lineage>
</organism>
<evidence type="ECO:0000313" key="10">
    <source>
        <dbReference type="Proteomes" id="UP001298424"/>
    </source>
</evidence>
<evidence type="ECO:0000256" key="1">
    <source>
        <dbReference type="ARBA" id="ARBA00004651"/>
    </source>
</evidence>
<evidence type="ECO:0000313" key="9">
    <source>
        <dbReference type="EMBL" id="MCG6504876.1"/>
    </source>
</evidence>
<feature type="transmembrane region" description="Helical" evidence="7">
    <location>
        <begin position="401"/>
        <end position="417"/>
    </location>
</feature>
<dbReference type="InterPro" id="IPR036259">
    <property type="entry name" value="MFS_trans_sf"/>
</dbReference>
<feature type="transmembrane region" description="Helical" evidence="7">
    <location>
        <begin position="196"/>
        <end position="218"/>
    </location>
</feature>
<dbReference type="SUPFAM" id="SSF103473">
    <property type="entry name" value="MFS general substrate transporter"/>
    <property type="match status" value="1"/>
</dbReference>
<feature type="transmembrane region" description="Helical" evidence="7">
    <location>
        <begin position="429"/>
        <end position="450"/>
    </location>
</feature>
<feature type="transmembrane region" description="Helical" evidence="7">
    <location>
        <begin position="132"/>
        <end position="157"/>
    </location>
</feature>
<dbReference type="Proteomes" id="UP001298424">
    <property type="component" value="Unassembled WGS sequence"/>
</dbReference>
<feature type="transmembrane region" description="Helical" evidence="7">
    <location>
        <begin position="354"/>
        <end position="380"/>
    </location>
</feature>
<evidence type="ECO:0000256" key="4">
    <source>
        <dbReference type="ARBA" id="ARBA00022692"/>
    </source>
</evidence>
<accession>A0ABS9NQ03</accession>
<keyword evidence="5 7" id="KW-1133">Transmembrane helix</keyword>
<feature type="transmembrane region" description="Helical" evidence="7">
    <location>
        <begin position="163"/>
        <end position="184"/>
    </location>
</feature>
<gene>
    <name evidence="9" type="ORF">MB824_10255</name>
</gene>
<dbReference type="EMBL" id="JAKOOW010000037">
    <property type="protein sequence ID" value="MCG6504876.1"/>
    <property type="molecule type" value="Genomic_DNA"/>
</dbReference>
<dbReference type="Gene3D" id="1.20.1720.10">
    <property type="entry name" value="Multidrug resistance protein D"/>
    <property type="match status" value="1"/>
</dbReference>
<keyword evidence="2" id="KW-0813">Transport</keyword>
<feature type="transmembrane region" description="Helical" evidence="7">
    <location>
        <begin position="77"/>
        <end position="96"/>
    </location>
</feature>
<keyword evidence="4 7" id="KW-0812">Transmembrane</keyword>
<dbReference type="InterPro" id="IPR020846">
    <property type="entry name" value="MFS_dom"/>
</dbReference>
<dbReference type="InterPro" id="IPR011701">
    <property type="entry name" value="MFS"/>
</dbReference>
<dbReference type="RefSeq" id="WP_238748431.1">
    <property type="nucleotide sequence ID" value="NZ_JAKOOW010000037.1"/>
</dbReference>
<keyword evidence="10" id="KW-1185">Reference proteome</keyword>
<evidence type="ECO:0000256" key="3">
    <source>
        <dbReference type="ARBA" id="ARBA00022475"/>
    </source>
</evidence>
<feature type="domain" description="Major facilitator superfamily (MFS) profile" evidence="8">
    <location>
        <begin position="11"/>
        <end position="457"/>
    </location>
</feature>
<dbReference type="Pfam" id="PF07690">
    <property type="entry name" value="MFS_1"/>
    <property type="match status" value="2"/>
</dbReference>
<comment type="caution">
    <text evidence="9">The sequence shown here is derived from an EMBL/GenBank/DDBJ whole genome shotgun (WGS) entry which is preliminary data.</text>
</comment>
<dbReference type="PROSITE" id="PS50850">
    <property type="entry name" value="MFS"/>
    <property type="match status" value="1"/>
</dbReference>
<proteinExistence type="predicted"/>
<feature type="transmembrane region" description="Helical" evidence="7">
    <location>
        <begin position="299"/>
        <end position="318"/>
    </location>
</feature>
<dbReference type="PANTHER" id="PTHR42718">
    <property type="entry name" value="MAJOR FACILITATOR SUPERFAMILY MULTIDRUG TRANSPORTER MFSC"/>
    <property type="match status" value="1"/>
</dbReference>
<evidence type="ECO:0000259" key="8">
    <source>
        <dbReference type="PROSITE" id="PS50850"/>
    </source>
</evidence>
<reference evidence="9 10" key="1">
    <citation type="submission" date="2022-02" db="EMBL/GenBank/DDBJ databases">
        <title>Genome sequence data of Kingella unionensis sp. nov. strain CICC 24913 (CCUG 75125).</title>
        <authorList>
            <person name="Xiao M."/>
        </authorList>
    </citation>
    <scope>NUCLEOTIDE SEQUENCE [LARGE SCALE GENOMIC DNA]</scope>
    <source>
        <strain evidence="9 10">CICC 24913</strain>
    </source>
</reference>